<feature type="domain" description="ABC transmembrane type-1" evidence="7">
    <location>
        <begin position="30"/>
        <end position="138"/>
    </location>
</feature>
<evidence type="ECO:0000256" key="3">
    <source>
        <dbReference type="ARBA" id="ARBA00022741"/>
    </source>
</evidence>
<dbReference type="eggNOG" id="KOG0054">
    <property type="taxonomic scope" value="Eukaryota"/>
</dbReference>
<dbReference type="GO" id="GO:0005524">
    <property type="term" value="F:ATP binding"/>
    <property type="evidence" value="ECO:0007669"/>
    <property type="project" value="UniProtKB-KW"/>
</dbReference>
<evidence type="ECO:0000259" key="7">
    <source>
        <dbReference type="PROSITE" id="PS50929"/>
    </source>
</evidence>
<dbReference type="Gene3D" id="1.20.1560.10">
    <property type="entry name" value="ABC transporter type 1, transmembrane domain"/>
    <property type="match status" value="1"/>
</dbReference>
<dbReference type="InterPro" id="IPR011527">
    <property type="entry name" value="ABC1_TM_dom"/>
</dbReference>
<dbReference type="OMA" id="CINHTIF"/>
<evidence type="ECO:0000256" key="1">
    <source>
        <dbReference type="ARBA" id="ARBA00022448"/>
    </source>
</evidence>
<dbReference type="STRING" id="126957.T1JJX2"/>
<dbReference type="InterPro" id="IPR027417">
    <property type="entry name" value="P-loop_NTPase"/>
</dbReference>
<dbReference type="GO" id="GO:0016887">
    <property type="term" value="F:ATP hydrolysis activity"/>
    <property type="evidence" value="ECO:0007669"/>
    <property type="project" value="InterPro"/>
</dbReference>
<dbReference type="Pfam" id="PF00664">
    <property type="entry name" value="ABC_membrane"/>
    <property type="match status" value="1"/>
</dbReference>
<evidence type="ECO:0000313" key="9">
    <source>
        <dbReference type="Proteomes" id="UP000014500"/>
    </source>
</evidence>
<dbReference type="AlphaFoldDB" id="T1JJX2"/>
<evidence type="ECO:0000313" key="8">
    <source>
        <dbReference type="EnsemblMetazoa" id="SMAR014152-PA"/>
    </source>
</evidence>
<dbReference type="Proteomes" id="UP000014500">
    <property type="component" value="Unassembled WGS sequence"/>
</dbReference>
<dbReference type="InterPro" id="IPR050173">
    <property type="entry name" value="ABC_transporter_C-like"/>
</dbReference>
<evidence type="ECO:0000256" key="2">
    <source>
        <dbReference type="ARBA" id="ARBA00022692"/>
    </source>
</evidence>
<dbReference type="PROSITE" id="PS50929">
    <property type="entry name" value="ABC_TM1F"/>
    <property type="match status" value="1"/>
</dbReference>
<keyword evidence="3" id="KW-0547">Nucleotide-binding</keyword>
<keyword evidence="6" id="KW-0472">Membrane</keyword>
<evidence type="ECO:0000256" key="6">
    <source>
        <dbReference type="ARBA" id="ARBA00023136"/>
    </source>
</evidence>
<keyword evidence="4" id="KW-0067">ATP-binding</keyword>
<proteinExistence type="predicted"/>
<dbReference type="Gene3D" id="3.40.50.300">
    <property type="entry name" value="P-loop containing nucleotide triphosphate hydrolases"/>
    <property type="match status" value="1"/>
</dbReference>
<dbReference type="EnsemblMetazoa" id="SMAR014152-RA">
    <property type="protein sequence ID" value="SMAR014152-PA"/>
    <property type="gene ID" value="SMAR014152"/>
</dbReference>
<dbReference type="SUPFAM" id="SSF90123">
    <property type="entry name" value="ABC transporter transmembrane region"/>
    <property type="match status" value="1"/>
</dbReference>
<keyword evidence="5" id="KW-1133">Transmembrane helix</keyword>
<evidence type="ECO:0000256" key="4">
    <source>
        <dbReference type="ARBA" id="ARBA00022840"/>
    </source>
</evidence>
<dbReference type="EMBL" id="JH430913">
    <property type="status" value="NOT_ANNOTATED_CDS"/>
    <property type="molecule type" value="Genomic_DNA"/>
</dbReference>
<reference evidence="8" key="2">
    <citation type="submission" date="2015-02" db="UniProtKB">
        <authorList>
            <consortium name="EnsemblMetazoa"/>
        </authorList>
    </citation>
    <scope>IDENTIFICATION</scope>
</reference>
<dbReference type="InterPro" id="IPR003439">
    <property type="entry name" value="ABC_transporter-like_ATP-bd"/>
</dbReference>
<name>T1JJX2_STRMM</name>
<organism evidence="8 9">
    <name type="scientific">Strigamia maritima</name>
    <name type="common">European centipede</name>
    <name type="synonym">Geophilus maritimus</name>
    <dbReference type="NCBI Taxonomy" id="126957"/>
    <lineage>
        <taxon>Eukaryota</taxon>
        <taxon>Metazoa</taxon>
        <taxon>Ecdysozoa</taxon>
        <taxon>Arthropoda</taxon>
        <taxon>Myriapoda</taxon>
        <taxon>Chilopoda</taxon>
        <taxon>Pleurostigmophora</taxon>
        <taxon>Geophilomorpha</taxon>
        <taxon>Linotaeniidae</taxon>
        <taxon>Strigamia</taxon>
    </lineage>
</organism>
<dbReference type="PANTHER" id="PTHR24223:SF447">
    <property type="entry name" value="MULTIDRUG RESISTANCE-ASSOCIATED PROTEIN 5"/>
    <property type="match status" value="1"/>
</dbReference>
<dbReference type="Pfam" id="PF00005">
    <property type="entry name" value="ABC_tran"/>
    <property type="match status" value="1"/>
</dbReference>
<keyword evidence="9" id="KW-1185">Reference proteome</keyword>
<keyword evidence="1" id="KW-0813">Transport</keyword>
<dbReference type="InterPro" id="IPR036640">
    <property type="entry name" value="ABC1_TM_sf"/>
</dbReference>
<protein>
    <recommendedName>
        <fullName evidence="7">ABC transmembrane type-1 domain-containing protein</fullName>
    </recommendedName>
</protein>
<sequence>GLPNSEAESGYPTLLAQKSAIIRRYAIPHTEERIHIMNEVLTNIRLIKMYAWETPFASKVTDVRNEERKHLQKSAFIHSISQTTSPVICVIAAVAVFLGHTLSGNTMTASEAFSVFTLFAAARTALATTINNAKQISDAIMGCRQMKVSEKSRFQLPDSSEEAIVLQSTTFSWKEMDDSCIDPNEKFGIDNLGFPGTCSLSSNESFASASSAPMLRNLDLKIRKGNLVGICGSVGSGKSSLLSAIYGDVMTLNWNP</sequence>
<dbReference type="PhylomeDB" id="T1JJX2"/>
<dbReference type="PANTHER" id="PTHR24223">
    <property type="entry name" value="ATP-BINDING CASSETTE SUB-FAMILY C"/>
    <property type="match status" value="1"/>
</dbReference>
<evidence type="ECO:0000256" key="5">
    <source>
        <dbReference type="ARBA" id="ARBA00022989"/>
    </source>
</evidence>
<dbReference type="HOGENOM" id="CLU_1088113_0_0_1"/>
<reference evidence="9" key="1">
    <citation type="submission" date="2011-05" db="EMBL/GenBank/DDBJ databases">
        <authorList>
            <person name="Richards S.R."/>
            <person name="Qu J."/>
            <person name="Jiang H."/>
            <person name="Jhangiani S.N."/>
            <person name="Agravi P."/>
            <person name="Goodspeed R."/>
            <person name="Gross S."/>
            <person name="Mandapat C."/>
            <person name="Jackson L."/>
            <person name="Mathew T."/>
            <person name="Pu L."/>
            <person name="Thornton R."/>
            <person name="Saada N."/>
            <person name="Wilczek-Boney K.B."/>
            <person name="Lee S."/>
            <person name="Kovar C."/>
            <person name="Wu Y."/>
            <person name="Scherer S.E."/>
            <person name="Worley K.C."/>
            <person name="Muzny D.M."/>
            <person name="Gibbs R."/>
        </authorList>
    </citation>
    <scope>NUCLEOTIDE SEQUENCE</scope>
    <source>
        <strain evidence="9">Brora</strain>
    </source>
</reference>
<accession>T1JJX2</accession>
<keyword evidence="2" id="KW-0812">Transmembrane</keyword>
<dbReference type="GO" id="GO:0016020">
    <property type="term" value="C:membrane"/>
    <property type="evidence" value="ECO:0007669"/>
    <property type="project" value="InterPro"/>
</dbReference>
<dbReference type="SUPFAM" id="SSF52540">
    <property type="entry name" value="P-loop containing nucleoside triphosphate hydrolases"/>
    <property type="match status" value="1"/>
</dbReference>
<dbReference type="GO" id="GO:0140359">
    <property type="term" value="F:ABC-type transporter activity"/>
    <property type="evidence" value="ECO:0007669"/>
    <property type="project" value="InterPro"/>
</dbReference>